<dbReference type="Proteomes" id="UP000198211">
    <property type="component" value="Unassembled WGS sequence"/>
</dbReference>
<dbReference type="OrthoDB" id="129568at2759"/>
<dbReference type="AlphaFoldDB" id="A0A225WK38"/>
<name>A0A225WK38_9STRA</name>
<reference evidence="2" key="1">
    <citation type="submission" date="2017-03" db="EMBL/GenBank/DDBJ databases">
        <title>Phytopthora megakarya and P. palmivora, two closely related causual agents of cacao black pod achieved similar genome size and gene model numbers by different mechanisms.</title>
        <authorList>
            <person name="Ali S."/>
            <person name="Shao J."/>
            <person name="Larry D.J."/>
            <person name="Kronmiller B."/>
            <person name="Shen D."/>
            <person name="Strem M.D."/>
            <person name="Melnick R.L."/>
            <person name="Guiltinan M.J."/>
            <person name="Tyler B.M."/>
            <person name="Meinhardt L.W."/>
            <person name="Bailey B.A."/>
        </authorList>
    </citation>
    <scope>NUCLEOTIDE SEQUENCE [LARGE SCALE GENOMIC DNA]</scope>
    <source>
        <strain evidence="2">zdho120</strain>
    </source>
</reference>
<dbReference type="EMBL" id="NBNE01000694">
    <property type="protein sequence ID" value="OWZ17774.1"/>
    <property type="molecule type" value="Genomic_DNA"/>
</dbReference>
<sequence>MTHLDKNNASDEERAGGFDLLKLDDALTAKLDDLLSSDKIEKALKSVDDQETLFKSWYADESTSKAVLDRLRKTPVENIADKNILSRYKSFVKMQAKLDDLLNAEKIKNAMKTFDDQEALFKEWHVDEATAKAVSARLDQNRMPNFPIILKFNDYRTRHSYNKVLTDWVDTKMLDETAAALKNSKAKPMRELFQAWYDKGITSTEFTSALNTIKDANKRKRYVNFEHFYRLFIDMKVNEAKKAAIKAAVAAS</sequence>
<protein>
    <submittedName>
        <fullName evidence="1">RxLR effector protein</fullName>
    </submittedName>
</protein>
<comment type="caution">
    <text evidence="1">The sequence shown here is derived from an EMBL/GenBank/DDBJ whole genome shotgun (WGS) entry which is preliminary data.</text>
</comment>
<accession>A0A225WK38</accession>
<evidence type="ECO:0000313" key="1">
    <source>
        <dbReference type="EMBL" id="OWZ17774.1"/>
    </source>
</evidence>
<keyword evidence="2" id="KW-1185">Reference proteome</keyword>
<gene>
    <name evidence="1" type="ORF">PHMEG_0008241</name>
</gene>
<evidence type="ECO:0000313" key="2">
    <source>
        <dbReference type="Proteomes" id="UP000198211"/>
    </source>
</evidence>
<proteinExistence type="predicted"/>
<organism evidence="1 2">
    <name type="scientific">Phytophthora megakarya</name>
    <dbReference type="NCBI Taxonomy" id="4795"/>
    <lineage>
        <taxon>Eukaryota</taxon>
        <taxon>Sar</taxon>
        <taxon>Stramenopiles</taxon>
        <taxon>Oomycota</taxon>
        <taxon>Peronosporomycetes</taxon>
        <taxon>Peronosporales</taxon>
        <taxon>Peronosporaceae</taxon>
        <taxon>Phytophthora</taxon>
    </lineage>
</organism>